<dbReference type="GO" id="GO:0007052">
    <property type="term" value="P:mitotic spindle organization"/>
    <property type="evidence" value="ECO:0007669"/>
    <property type="project" value="TreeGrafter"/>
</dbReference>
<keyword evidence="1" id="KW-0175">Coiled coil</keyword>
<evidence type="ECO:0000313" key="4">
    <source>
        <dbReference type="Proteomes" id="UP000784294"/>
    </source>
</evidence>
<proteinExistence type="predicted"/>
<dbReference type="GO" id="GO:0007097">
    <property type="term" value="P:nuclear migration"/>
    <property type="evidence" value="ECO:0007669"/>
    <property type="project" value="TreeGrafter"/>
</dbReference>
<dbReference type="GO" id="GO:0005938">
    <property type="term" value="C:cell cortex"/>
    <property type="evidence" value="ECO:0007669"/>
    <property type="project" value="TreeGrafter"/>
</dbReference>
<dbReference type="PANTHER" id="PTHR10676:SF314">
    <property type="entry name" value="CYTOPLASMIC DYNEIN 1 HEAVY CHAIN 1"/>
    <property type="match status" value="1"/>
</dbReference>
<dbReference type="EMBL" id="CAAALY010247029">
    <property type="protein sequence ID" value="VEL34125.1"/>
    <property type="molecule type" value="Genomic_DNA"/>
</dbReference>
<accession>A0A3S5ADG1</accession>
<dbReference type="GO" id="GO:0008569">
    <property type="term" value="F:minus-end-directed microtubule motor activity"/>
    <property type="evidence" value="ECO:0007669"/>
    <property type="project" value="TreeGrafter"/>
</dbReference>
<dbReference type="Gene3D" id="1.20.920.20">
    <property type="match status" value="1"/>
</dbReference>
<name>A0A3S5ADG1_9PLAT</name>
<organism evidence="3 4">
    <name type="scientific">Protopolystoma xenopodis</name>
    <dbReference type="NCBI Taxonomy" id="117903"/>
    <lineage>
        <taxon>Eukaryota</taxon>
        <taxon>Metazoa</taxon>
        <taxon>Spiralia</taxon>
        <taxon>Lophotrochozoa</taxon>
        <taxon>Platyhelminthes</taxon>
        <taxon>Monogenea</taxon>
        <taxon>Polyopisthocotylea</taxon>
        <taxon>Polystomatidea</taxon>
        <taxon>Polystomatidae</taxon>
        <taxon>Protopolystoma</taxon>
    </lineage>
</organism>
<dbReference type="InterPro" id="IPR024743">
    <property type="entry name" value="Dynein_HC_stalk"/>
</dbReference>
<dbReference type="GO" id="GO:0005881">
    <property type="term" value="C:cytoplasmic microtubule"/>
    <property type="evidence" value="ECO:0007669"/>
    <property type="project" value="TreeGrafter"/>
</dbReference>
<evidence type="ECO:0000259" key="2">
    <source>
        <dbReference type="Pfam" id="PF12777"/>
    </source>
</evidence>
<feature type="coiled-coil region" evidence="1">
    <location>
        <begin position="108"/>
        <end position="152"/>
    </location>
</feature>
<dbReference type="GO" id="GO:0005868">
    <property type="term" value="C:cytoplasmic dynein complex"/>
    <property type="evidence" value="ECO:0007669"/>
    <property type="project" value="TreeGrafter"/>
</dbReference>
<dbReference type="GO" id="GO:0051959">
    <property type="term" value="F:dynein light intermediate chain binding"/>
    <property type="evidence" value="ECO:0007669"/>
    <property type="project" value="InterPro"/>
</dbReference>
<protein>
    <recommendedName>
        <fullName evidence="2">Dynein heavy chain coiled coil stalk domain-containing protein</fullName>
    </recommendedName>
</protein>
<gene>
    <name evidence="3" type="ORF">PXEA_LOCUS27565</name>
</gene>
<keyword evidence="4" id="KW-1185">Reference proteome</keyword>
<evidence type="ECO:0000256" key="1">
    <source>
        <dbReference type="SAM" id="Coils"/>
    </source>
</evidence>
<evidence type="ECO:0000313" key="3">
    <source>
        <dbReference type="EMBL" id="VEL34125.1"/>
    </source>
</evidence>
<dbReference type="GO" id="GO:0007018">
    <property type="term" value="P:microtubule-based movement"/>
    <property type="evidence" value="ECO:0007669"/>
    <property type="project" value="InterPro"/>
</dbReference>
<dbReference type="GO" id="GO:0031122">
    <property type="term" value="P:cytoplasmic microtubule organization"/>
    <property type="evidence" value="ECO:0007669"/>
    <property type="project" value="TreeGrafter"/>
</dbReference>
<dbReference type="GO" id="GO:0045505">
    <property type="term" value="F:dynein intermediate chain binding"/>
    <property type="evidence" value="ECO:0007669"/>
    <property type="project" value="InterPro"/>
</dbReference>
<dbReference type="AlphaFoldDB" id="A0A3S5ADG1"/>
<dbReference type="Gene3D" id="1.20.920.60">
    <property type="match status" value="2"/>
</dbReference>
<dbReference type="OrthoDB" id="14187at2759"/>
<dbReference type="Pfam" id="PF12777">
    <property type="entry name" value="MT"/>
    <property type="match status" value="1"/>
</dbReference>
<feature type="domain" description="Dynein heavy chain coiled coil stalk" evidence="2">
    <location>
        <begin position="90"/>
        <end position="213"/>
    </location>
</feature>
<dbReference type="Proteomes" id="UP000784294">
    <property type="component" value="Unassembled WGS sequence"/>
</dbReference>
<reference evidence="3" key="1">
    <citation type="submission" date="2018-11" db="EMBL/GenBank/DDBJ databases">
        <authorList>
            <consortium name="Pathogen Informatics"/>
        </authorList>
    </citation>
    <scope>NUCLEOTIDE SEQUENCE</scope>
</reference>
<comment type="caution">
    <text evidence="3">The sequence shown here is derived from an EMBL/GenBank/DDBJ whole genome shotgun (WGS) entry which is preliminary data.</text>
</comment>
<sequence>MDLERVDYKIPDIIPAAADGLLSECPTYREMVNNAFVFVHQTLHQANRRLQKRGGRTMSITPRHFLDFIAHYDSLIKEKRTDLEEQQLHLNIGLQKIKETVEQVEVMQKSLRVKRQELEVMNEAANAKLKQMVQDQQEAEQKKTHSQQLQDELAKQDVFIREKRSLVMDELSQVEPAVEEAKHAVNDIKRAQLVEIRSLGNPPAIVKLVLESIFTMLGEAELDWKSMRSYLFRDNFIPSIGIRKKDIQEIRAMKNPPPAVKMALEAICLLLGERTTDWRQILALIVKDTFVPSIINFNTDDIRLDT</sequence>
<dbReference type="InterPro" id="IPR026983">
    <property type="entry name" value="DHC"/>
</dbReference>
<dbReference type="PANTHER" id="PTHR10676">
    <property type="entry name" value="DYNEIN HEAVY CHAIN FAMILY PROTEIN"/>
    <property type="match status" value="1"/>
</dbReference>